<keyword evidence="1" id="KW-0472">Membrane</keyword>
<dbReference type="VEuPathDB" id="FungiDB:EYZ11_011536"/>
<reference evidence="2 3" key="1">
    <citation type="submission" date="2019-03" db="EMBL/GenBank/DDBJ databases">
        <title>The genome sequence of a newly discovered highly antifungal drug resistant Aspergillus species, Aspergillus tanneri NIH 1004.</title>
        <authorList>
            <person name="Mounaud S."/>
            <person name="Singh I."/>
            <person name="Joardar V."/>
            <person name="Pakala S."/>
            <person name="Pakala S."/>
            <person name="Venepally P."/>
            <person name="Hoover J."/>
            <person name="Nierman W."/>
            <person name="Chung J."/>
            <person name="Losada L."/>
        </authorList>
    </citation>
    <scope>NUCLEOTIDE SEQUENCE [LARGE SCALE GENOMIC DNA]</scope>
    <source>
        <strain evidence="2 3">NIH1004</strain>
    </source>
</reference>
<organism evidence="2 3">
    <name type="scientific">Aspergillus tanneri</name>
    <dbReference type="NCBI Taxonomy" id="1220188"/>
    <lineage>
        <taxon>Eukaryota</taxon>
        <taxon>Fungi</taxon>
        <taxon>Dikarya</taxon>
        <taxon>Ascomycota</taxon>
        <taxon>Pezizomycotina</taxon>
        <taxon>Eurotiomycetes</taxon>
        <taxon>Eurotiomycetidae</taxon>
        <taxon>Eurotiales</taxon>
        <taxon>Aspergillaceae</taxon>
        <taxon>Aspergillus</taxon>
        <taxon>Aspergillus subgen. Circumdati</taxon>
    </lineage>
</organism>
<dbReference type="AlphaFoldDB" id="A0A4S3J2L8"/>
<proteinExistence type="predicted"/>
<accession>A0A4S3J2L8</accession>
<evidence type="ECO:0000313" key="3">
    <source>
        <dbReference type="Proteomes" id="UP000308092"/>
    </source>
</evidence>
<keyword evidence="1" id="KW-0812">Transmembrane</keyword>
<gene>
    <name evidence="2" type="ORF">EYZ11_011536</name>
</gene>
<name>A0A4S3J2L8_9EURO</name>
<feature type="transmembrane region" description="Helical" evidence="1">
    <location>
        <begin position="151"/>
        <end position="174"/>
    </location>
</feature>
<protein>
    <submittedName>
        <fullName evidence="2">Uncharacterized protein</fullName>
    </submittedName>
</protein>
<dbReference type="Proteomes" id="UP000308092">
    <property type="component" value="Unassembled WGS sequence"/>
</dbReference>
<keyword evidence="1" id="KW-1133">Transmembrane helix</keyword>
<dbReference type="EMBL" id="SOSA01000725">
    <property type="protein sequence ID" value="THC89016.1"/>
    <property type="molecule type" value="Genomic_DNA"/>
</dbReference>
<sequence>MSNISADATTRFHGQNANTQCQLISKKYPYLSQAVFNCSAAFNGLAGGAVLESAFFEGKLDAKTTDVSNTSVSNVWQTSVSYNNDFCVHNFRQATQTAIFSATGQDFANKVAMAFSKMTLAMGARGVDQQPALAAQEQETVLAARIPRAPLLTLVVFSLLYVLYGLILTALAVWAARRKIPHLQAGLSIAGLVTDQFKEPSSRCKPNCVKDMFEEHLGKADKRVGIESIGDDRTYRYIARKTTQGSNPVTEL</sequence>
<comment type="caution">
    <text evidence="2">The sequence shown here is derived from an EMBL/GenBank/DDBJ whole genome shotgun (WGS) entry which is preliminary data.</text>
</comment>
<evidence type="ECO:0000256" key="1">
    <source>
        <dbReference type="SAM" id="Phobius"/>
    </source>
</evidence>
<dbReference type="STRING" id="1220188.A0A4S3J2L8"/>
<evidence type="ECO:0000313" key="2">
    <source>
        <dbReference type="EMBL" id="THC89016.1"/>
    </source>
</evidence>
<keyword evidence="3" id="KW-1185">Reference proteome</keyword>